<protein>
    <submittedName>
        <fullName evidence="7">Putative N-acetyl-LL-diaminopimelate aminotransferase</fullName>
        <ecNumber evidence="7">2.6.1.-</ecNumber>
    </submittedName>
</protein>
<feature type="domain" description="Aminotransferase class I/classII large" evidence="6">
    <location>
        <begin position="26"/>
        <end position="370"/>
    </location>
</feature>
<dbReference type="InterPro" id="IPR004839">
    <property type="entry name" value="Aminotransferase_I/II_large"/>
</dbReference>
<dbReference type="SUPFAM" id="SSF53383">
    <property type="entry name" value="PLP-dependent transferases"/>
    <property type="match status" value="1"/>
</dbReference>
<evidence type="ECO:0000256" key="1">
    <source>
        <dbReference type="ARBA" id="ARBA00001933"/>
    </source>
</evidence>
<sequence>MNRNLEKIAISGIRRIHEKAIKVPEAINMTIGEPDFNVPIEIKEAMIRSIEENKTRYTSNIGLEELRKEISLFLKNKNIYFDTDEICITVGGSEGIFAALETLLEKGDSVIVPTPNYPAYSNTIKILGGEVLTTPLKEDLSLDIKAIEDTIKSKKPKLLVVSYPNNPTGKVLDKNTWQKLCEVVEQNDIMVISDEMYSSICFEEYYSIAQKKDILDKIILIGGFSKMFSMTGLRTGFVCAKRNIIKEFVKVHQNAVSCAPSIAQWGALEGLKKCKYHIAYINEELLKRRDYICERLIGLGFNVIKPSGAFYIFPDIKKFKMSSEDFCDKMLYEAKVAAVPGTAFGLGGEGYIRMSYCCSLSVIEEAMDRIEALIYKISNQK</sequence>
<dbReference type="InterPro" id="IPR015424">
    <property type="entry name" value="PyrdxlP-dep_Trfase"/>
</dbReference>
<dbReference type="Gene3D" id="3.40.640.10">
    <property type="entry name" value="Type I PLP-dependent aspartate aminotransferase-like (Major domain)"/>
    <property type="match status" value="1"/>
</dbReference>
<accession>A0A1V4IGC1</accession>
<dbReference type="OrthoDB" id="9802328at2"/>
<keyword evidence="5" id="KW-0663">Pyridoxal phosphate</keyword>
<dbReference type="EMBL" id="MZGV01000051">
    <property type="protein sequence ID" value="OPJ59041.1"/>
    <property type="molecule type" value="Genomic_DNA"/>
</dbReference>
<evidence type="ECO:0000256" key="5">
    <source>
        <dbReference type="ARBA" id="ARBA00022898"/>
    </source>
</evidence>
<evidence type="ECO:0000256" key="4">
    <source>
        <dbReference type="ARBA" id="ARBA00022679"/>
    </source>
</evidence>
<dbReference type="CDD" id="cd00609">
    <property type="entry name" value="AAT_like"/>
    <property type="match status" value="1"/>
</dbReference>
<evidence type="ECO:0000256" key="2">
    <source>
        <dbReference type="ARBA" id="ARBA00007441"/>
    </source>
</evidence>
<comment type="caution">
    <text evidence="7">The sequence shown here is derived from an EMBL/GenBank/DDBJ whole genome shotgun (WGS) entry which is preliminary data.</text>
</comment>
<keyword evidence="8" id="KW-1185">Reference proteome</keyword>
<proteinExistence type="inferred from homology"/>
<keyword evidence="4 7" id="KW-0808">Transferase</keyword>
<dbReference type="GO" id="GO:0030170">
    <property type="term" value="F:pyridoxal phosphate binding"/>
    <property type="evidence" value="ECO:0007669"/>
    <property type="project" value="InterPro"/>
</dbReference>
<dbReference type="EC" id="2.6.1.-" evidence="7"/>
<evidence type="ECO:0000256" key="3">
    <source>
        <dbReference type="ARBA" id="ARBA00022576"/>
    </source>
</evidence>
<dbReference type="Gene3D" id="3.90.1150.10">
    <property type="entry name" value="Aspartate Aminotransferase, domain 1"/>
    <property type="match status" value="1"/>
</dbReference>
<gene>
    <name evidence="7" type="primary">patA_4</name>
    <name evidence="7" type="ORF">CLORY_34510</name>
</gene>
<dbReference type="InterPro" id="IPR050596">
    <property type="entry name" value="AspAT/PAT-like"/>
</dbReference>
<evidence type="ECO:0000313" key="8">
    <source>
        <dbReference type="Proteomes" id="UP000190080"/>
    </source>
</evidence>
<dbReference type="InterPro" id="IPR015421">
    <property type="entry name" value="PyrdxlP-dep_Trfase_major"/>
</dbReference>
<dbReference type="GO" id="GO:0008483">
    <property type="term" value="F:transaminase activity"/>
    <property type="evidence" value="ECO:0007669"/>
    <property type="project" value="UniProtKB-KW"/>
</dbReference>
<dbReference type="STRING" id="1450648.CLORY_34510"/>
<dbReference type="InterPro" id="IPR015422">
    <property type="entry name" value="PyrdxlP-dep_Trfase_small"/>
</dbReference>
<evidence type="ECO:0000313" key="7">
    <source>
        <dbReference type="EMBL" id="OPJ59041.1"/>
    </source>
</evidence>
<dbReference type="PANTHER" id="PTHR46383">
    <property type="entry name" value="ASPARTATE AMINOTRANSFERASE"/>
    <property type="match status" value="1"/>
</dbReference>
<evidence type="ECO:0000259" key="6">
    <source>
        <dbReference type="Pfam" id="PF00155"/>
    </source>
</evidence>
<keyword evidence="3 7" id="KW-0032">Aminotransferase</keyword>
<dbReference type="GO" id="GO:0006520">
    <property type="term" value="P:amino acid metabolic process"/>
    <property type="evidence" value="ECO:0007669"/>
    <property type="project" value="InterPro"/>
</dbReference>
<dbReference type="RefSeq" id="WP_079426775.1">
    <property type="nucleotide sequence ID" value="NZ_MZGV01000051.1"/>
</dbReference>
<organism evidence="7 8">
    <name type="scientific">Clostridium oryzae</name>
    <dbReference type="NCBI Taxonomy" id="1450648"/>
    <lineage>
        <taxon>Bacteria</taxon>
        <taxon>Bacillati</taxon>
        <taxon>Bacillota</taxon>
        <taxon>Clostridia</taxon>
        <taxon>Eubacteriales</taxon>
        <taxon>Clostridiaceae</taxon>
        <taxon>Clostridium</taxon>
    </lineage>
</organism>
<comment type="similarity">
    <text evidence="2">Belongs to the class-I pyridoxal-phosphate-dependent aminotransferase family.</text>
</comment>
<reference evidence="7 8" key="1">
    <citation type="submission" date="2017-03" db="EMBL/GenBank/DDBJ databases">
        <title>Genome sequence of Clostridium oryzae DSM 28571.</title>
        <authorList>
            <person name="Poehlein A."/>
            <person name="Daniel R."/>
        </authorList>
    </citation>
    <scope>NUCLEOTIDE SEQUENCE [LARGE SCALE GENOMIC DNA]</scope>
    <source>
        <strain evidence="7 8">DSM 28571</strain>
    </source>
</reference>
<dbReference type="PANTHER" id="PTHR46383:SF3">
    <property type="entry name" value="ASPARTATE AMINOTRANSFERASE-RELATED"/>
    <property type="match status" value="1"/>
</dbReference>
<dbReference type="AlphaFoldDB" id="A0A1V4IGC1"/>
<comment type="cofactor">
    <cofactor evidence="1">
        <name>pyridoxal 5'-phosphate</name>
        <dbReference type="ChEBI" id="CHEBI:597326"/>
    </cofactor>
</comment>
<dbReference type="Proteomes" id="UP000190080">
    <property type="component" value="Unassembled WGS sequence"/>
</dbReference>
<dbReference type="Pfam" id="PF00155">
    <property type="entry name" value="Aminotran_1_2"/>
    <property type="match status" value="1"/>
</dbReference>
<name>A0A1V4IGC1_9CLOT</name>